<proteinExistence type="predicted"/>
<comment type="caution">
    <text evidence="1">The sequence shown here is derived from an EMBL/GenBank/DDBJ whole genome shotgun (WGS) entry which is preliminary data.</text>
</comment>
<dbReference type="EMBL" id="JAJNBZ010000060">
    <property type="protein sequence ID" value="MCE5173582.1"/>
    <property type="molecule type" value="Genomic_DNA"/>
</dbReference>
<protein>
    <submittedName>
        <fullName evidence="1">Uncharacterized protein</fullName>
    </submittedName>
</protein>
<evidence type="ECO:0000313" key="1">
    <source>
        <dbReference type="EMBL" id="MCE5173582.1"/>
    </source>
</evidence>
<dbReference type="Proteomes" id="UP001199916">
    <property type="component" value="Unassembled WGS sequence"/>
</dbReference>
<reference evidence="1 2" key="1">
    <citation type="submission" date="2021-11" db="EMBL/GenBank/DDBJ databases">
        <title>Draft genome sequence of Paenibacillus profundus YoMME, a new Gram-positive bacteria with exoelectrogenic properties.</title>
        <authorList>
            <person name="Hubenova Y."/>
            <person name="Hubenova E."/>
            <person name="Manasiev Y."/>
            <person name="Peykov S."/>
            <person name="Mitov M."/>
        </authorList>
    </citation>
    <scope>NUCLEOTIDE SEQUENCE [LARGE SCALE GENOMIC DNA]</scope>
    <source>
        <strain evidence="1 2">YoMME</strain>
    </source>
</reference>
<keyword evidence="2" id="KW-1185">Reference proteome</keyword>
<gene>
    <name evidence="1" type="ORF">LQV63_30595</name>
</gene>
<sequence length="89" mass="10524">MSNFRLNCHHLSLRPILAAPFAYKYDLDNQNLWQVQQKIDILIMHLFAPFFCWCGAYNNKGKADFFYFPPYVILPSTDFGFELNRKGEI</sequence>
<evidence type="ECO:0000313" key="2">
    <source>
        <dbReference type="Proteomes" id="UP001199916"/>
    </source>
</evidence>
<organism evidence="1 2">
    <name type="scientific">Paenibacillus profundus</name>
    <dbReference type="NCBI Taxonomy" id="1173085"/>
    <lineage>
        <taxon>Bacteria</taxon>
        <taxon>Bacillati</taxon>
        <taxon>Bacillota</taxon>
        <taxon>Bacilli</taxon>
        <taxon>Bacillales</taxon>
        <taxon>Paenibacillaceae</taxon>
        <taxon>Paenibacillus</taxon>
    </lineage>
</organism>
<accession>A0ABS8YPT6</accession>
<name>A0ABS8YPT6_9BACL</name>